<organism evidence="2 3">
    <name type="scientific">Colocasia esculenta</name>
    <name type="common">Wild taro</name>
    <name type="synonym">Arum esculentum</name>
    <dbReference type="NCBI Taxonomy" id="4460"/>
    <lineage>
        <taxon>Eukaryota</taxon>
        <taxon>Viridiplantae</taxon>
        <taxon>Streptophyta</taxon>
        <taxon>Embryophyta</taxon>
        <taxon>Tracheophyta</taxon>
        <taxon>Spermatophyta</taxon>
        <taxon>Magnoliopsida</taxon>
        <taxon>Liliopsida</taxon>
        <taxon>Araceae</taxon>
        <taxon>Aroideae</taxon>
        <taxon>Colocasieae</taxon>
        <taxon>Colocasia</taxon>
    </lineage>
</organism>
<evidence type="ECO:0000256" key="1">
    <source>
        <dbReference type="SAM" id="MobiDB-lite"/>
    </source>
</evidence>
<feature type="region of interest" description="Disordered" evidence="1">
    <location>
        <begin position="107"/>
        <end position="244"/>
    </location>
</feature>
<feature type="compositionally biased region" description="Pro residues" evidence="1">
    <location>
        <begin position="148"/>
        <end position="161"/>
    </location>
</feature>
<evidence type="ECO:0000313" key="3">
    <source>
        <dbReference type="Proteomes" id="UP000652761"/>
    </source>
</evidence>
<feature type="compositionally biased region" description="Polar residues" evidence="1">
    <location>
        <begin position="131"/>
        <end position="145"/>
    </location>
</feature>
<feature type="region of interest" description="Disordered" evidence="1">
    <location>
        <begin position="1"/>
        <end position="22"/>
    </location>
</feature>
<sequence length="381" mass="41438">MDSDRPKARASAPKREHASPFSREGALQAWGVARGAPPTFIAPPPFHVTCRATPSLLPHLLRLSLSVRHALHTSTHTFITSLPSTFRGLTPPPRGNRNWIFSVDRPIGEGKRTHHGTPTSFRVKRTRLHISTRQTRQGATPRQTRQGAPPPDQAGGAPPPDQAGGGHQTRRGATPARLGKGATPARPGRGHPRRARQLPCQTSPLGDTPPDQAGSHPRQTRQGCHPRQTGQGPPPPGQAAPPARPVHWSGGLVYWCAGLPAGSAGLRAPVCGTHWSRRVFSSPTLARRSGVPAKLDVVWRSRILSRRSSGEVPLLWEGGDIFVLRMKTPVRDPVCVKLHKGPLGRRRFVHVCEIAHMPRTRAQASVKLHKAPGDIKFVYVY</sequence>
<dbReference type="EMBL" id="NMUH01000079">
    <property type="protein sequence ID" value="MQL70830.1"/>
    <property type="molecule type" value="Genomic_DNA"/>
</dbReference>
<feature type="compositionally biased region" description="Basic and acidic residues" evidence="1">
    <location>
        <begin position="1"/>
        <end position="18"/>
    </location>
</feature>
<comment type="caution">
    <text evidence="2">The sequence shown here is derived from an EMBL/GenBank/DDBJ whole genome shotgun (WGS) entry which is preliminary data.</text>
</comment>
<gene>
    <name evidence="2" type="ORF">Taro_003115</name>
</gene>
<keyword evidence="3" id="KW-1185">Reference proteome</keyword>
<evidence type="ECO:0000313" key="2">
    <source>
        <dbReference type="EMBL" id="MQL70830.1"/>
    </source>
</evidence>
<proteinExistence type="predicted"/>
<dbReference type="Proteomes" id="UP000652761">
    <property type="component" value="Unassembled WGS sequence"/>
</dbReference>
<protein>
    <submittedName>
        <fullName evidence="2">Uncharacterized protein</fullName>
    </submittedName>
</protein>
<reference evidence="2" key="1">
    <citation type="submission" date="2017-07" db="EMBL/GenBank/DDBJ databases">
        <title>Taro Niue Genome Assembly and Annotation.</title>
        <authorList>
            <person name="Atibalentja N."/>
            <person name="Keating K."/>
            <person name="Fields C.J."/>
        </authorList>
    </citation>
    <scope>NUCLEOTIDE SEQUENCE</scope>
    <source>
        <strain evidence="2">Niue_2</strain>
        <tissue evidence="2">Leaf</tissue>
    </source>
</reference>
<accession>A0A843TNB3</accession>
<dbReference type="AlphaFoldDB" id="A0A843TNB3"/>
<feature type="non-terminal residue" evidence="2">
    <location>
        <position position="1"/>
    </location>
</feature>
<feature type="compositionally biased region" description="Pro residues" evidence="1">
    <location>
        <begin position="232"/>
        <end position="244"/>
    </location>
</feature>
<name>A0A843TNB3_COLES</name>